<dbReference type="InterPro" id="IPR042099">
    <property type="entry name" value="ANL_N_sf"/>
</dbReference>
<dbReference type="PROSITE" id="PS00455">
    <property type="entry name" value="AMP_BINDING"/>
    <property type="match status" value="1"/>
</dbReference>
<name>A0A255Z1N2_9PROT</name>
<feature type="domain" description="AMP-binding enzyme C-terminal" evidence="9">
    <location>
        <begin position="454"/>
        <end position="528"/>
    </location>
</feature>
<dbReference type="PANTHER" id="PTHR43859:SF4">
    <property type="entry name" value="BUTANOATE--COA LIGASE AAE1-RELATED"/>
    <property type="match status" value="1"/>
</dbReference>
<dbReference type="RefSeq" id="WP_094455814.1">
    <property type="nucleotide sequence ID" value="NZ_NOXU01000026.1"/>
</dbReference>
<dbReference type="InterPro" id="IPR000873">
    <property type="entry name" value="AMP-dep_synth/lig_dom"/>
</dbReference>
<comment type="catalytic activity">
    <reaction evidence="5">
        <text>3-(methylsulfanyl)propanoate + ATP + CoA = 3-(methylsulfanyl)propanoyl-CoA + AMP + diphosphate</text>
        <dbReference type="Rhea" id="RHEA:43052"/>
        <dbReference type="ChEBI" id="CHEBI:30616"/>
        <dbReference type="ChEBI" id="CHEBI:33019"/>
        <dbReference type="ChEBI" id="CHEBI:49016"/>
        <dbReference type="ChEBI" id="CHEBI:57287"/>
        <dbReference type="ChEBI" id="CHEBI:82815"/>
        <dbReference type="ChEBI" id="CHEBI:456215"/>
        <dbReference type="EC" id="6.2.1.44"/>
    </reaction>
    <physiologicalReaction direction="left-to-right" evidence="5">
        <dbReference type="Rhea" id="RHEA:43053"/>
    </physiologicalReaction>
</comment>
<dbReference type="NCBIfam" id="NF004837">
    <property type="entry name" value="PRK06187.1"/>
    <property type="match status" value="1"/>
</dbReference>
<comment type="similarity">
    <text evidence="1">Belongs to the ATP-dependent AMP-binding enzyme family.</text>
</comment>
<dbReference type="GO" id="GO:0016874">
    <property type="term" value="F:ligase activity"/>
    <property type="evidence" value="ECO:0007669"/>
    <property type="project" value="UniProtKB-KW"/>
</dbReference>
<dbReference type="FunFam" id="3.30.300.30:FF:000008">
    <property type="entry name" value="2,3-dihydroxybenzoate-AMP ligase"/>
    <property type="match status" value="1"/>
</dbReference>
<dbReference type="AlphaFoldDB" id="A0A255Z1N2"/>
<comment type="caution">
    <text evidence="10">The sequence shown here is derived from an EMBL/GenBank/DDBJ whole genome shotgun (WGS) entry which is preliminary data.</text>
</comment>
<protein>
    <recommendedName>
        <fullName evidence="7">3-methylmercaptopropionyl-CoA ligase</fullName>
        <ecNumber evidence="6">6.2.1.44</ecNumber>
    </recommendedName>
</protein>
<organism evidence="10 11">
    <name type="scientific">Niveispirillum lacus</name>
    <dbReference type="NCBI Taxonomy" id="1981099"/>
    <lineage>
        <taxon>Bacteria</taxon>
        <taxon>Pseudomonadati</taxon>
        <taxon>Pseudomonadota</taxon>
        <taxon>Alphaproteobacteria</taxon>
        <taxon>Rhodospirillales</taxon>
        <taxon>Azospirillaceae</taxon>
        <taxon>Niveispirillum</taxon>
    </lineage>
</organism>
<dbReference type="Proteomes" id="UP000216998">
    <property type="component" value="Unassembled WGS sequence"/>
</dbReference>
<dbReference type="OrthoDB" id="9803968at2"/>
<dbReference type="InterPro" id="IPR020845">
    <property type="entry name" value="AMP-binding_CS"/>
</dbReference>
<evidence type="ECO:0000256" key="3">
    <source>
        <dbReference type="ARBA" id="ARBA00022832"/>
    </source>
</evidence>
<reference evidence="10 11" key="1">
    <citation type="submission" date="2017-07" db="EMBL/GenBank/DDBJ databases">
        <title>Niveispirillum cyanobacteriorum sp. nov., isolated from cyanobacterial aggregates in a eutrophic lake.</title>
        <authorList>
            <person name="Cai H."/>
        </authorList>
    </citation>
    <scope>NUCLEOTIDE SEQUENCE [LARGE SCALE GENOMIC DNA]</scope>
    <source>
        <strain evidence="11">TH1-14</strain>
    </source>
</reference>
<evidence type="ECO:0000313" key="10">
    <source>
        <dbReference type="EMBL" id="OYQ35329.1"/>
    </source>
</evidence>
<dbReference type="CDD" id="cd12119">
    <property type="entry name" value="ttLC_FACS_AlkK_like"/>
    <property type="match status" value="1"/>
</dbReference>
<evidence type="ECO:0000256" key="5">
    <source>
        <dbReference type="ARBA" id="ARBA00051915"/>
    </source>
</evidence>
<evidence type="ECO:0000256" key="2">
    <source>
        <dbReference type="ARBA" id="ARBA00022598"/>
    </source>
</evidence>
<evidence type="ECO:0000259" key="8">
    <source>
        <dbReference type="Pfam" id="PF00501"/>
    </source>
</evidence>
<feature type="domain" description="AMP-dependent synthetase/ligase" evidence="8">
    <location>
        <begin position="20"/>
        <end position="402"/>
    </location>
</feature>
<keyword evidence="2 10" id="KW-0436">Ligase</keyword>
<keyword evidence="3" id="KW-0276">Fatty acid metabolism</keyword>
<dbReference type="Pfam" id="PF13193">
    <property type="entry name" value="AMP-binding_C"/>
    <property type="match status" value="1"/>
</dbReference>
<dbReference type="EMBL" id="NOXU01000026">
    <property type="protein sequence ID" value="OYQ35329.1"/>
    <property type="molecule type" value="Genomic_DNA"/>
</dbReference>
<keyword evidence="4" id="KW-0443">Lipid metabolism</keyword>
<dbReference type="PANTHER" id="PTHR43859">
    <property type="entry name" value="ACYL-ACTIVATING ENZYME"/>
    <property type="match status" value="1"/>
</dbReference>
<evidence type="ECO:0000313" key="11">
    <source>
        <dbReference type="Proteomes" id="UP000216998"/>
    </source>
</evidence>
<keyword evidence="11" id="KW-1185">Reference proteome</keyword>
<dbReference type="Gene3D" id="3.30.300.30">
    <property type="match status" value="1"/>
</dbReference>
<dbReference type="InterPro" id="IPR045851">
    <property type="entry name" value="AMP-bd_C_sf"/>
</dbReference>
<evidence type="ECO:0000256" key="1">
    <source>
        <dbReference type="ARBA" id="ARBA00006432"/>
    </source>
</evidence>
<dbReference type="InterPro" id="IPR025110">
    <property type="entry name" value="AMP-bd_C"/>
</dbReference>
<accession>A0A255Z1N2</accession>
<proteinExistence type="inferred from homology"/>
<dbReference type="SUPFAM" id="SSF56801">
    <property type="entry name" value="Acetyl-CoA synthetase-like"/>
    <property type="match status" value="1"/>
</dbReference>
<evidence type="ECO:0000256" key="4">
    <source>
        <dbReference type="ARBA" id="ARBA00023098"/>
    </source>
</evidence>
<sequence length="551" mass="60221">MLAGLMMDRPLLTTGLLRHAALNYGDQEITSRFALEDPHRYTWRDAWHRSARLAHALNGLGVKPGDRVGTVAWNDHRHLELYYALPGIGAVCHTINPRLFPDQITYIVNHAEDRFLFIDPMFLPLVEKLWPAFQQVEAVIVMTRPDLMPAASAIPNLLCYETLLAGQADTFDWPEFDENTACGLCYTSGTTGNPKGVLYSHRSSVLHAYGVLTAPGLDVRSASTILVVVPLFHANAWGYPYAAAIAGARMVLPGPKLDGKSVYELMEQEQVTISSGVPTVWLGLLAHLRSTGAKFTSLKSVTVGGSALPRAMLEEFELTHGVACVQGWGMTEMSPVGSVGALSQAEAKLPMEKQHDAKMRAGRPLYGVEMRVIGPDGQDQPRDGTSYGELVVRGPWITRGYYREEKANAGAFTPDGWFRTGDVAVISPDGAMSIVDRAKDVIKSGGEWISSIDLENAAMGHPSVQEAAVVGVPHPRWVERPLLIIVPRAGHAADKDALMRHLEGEVAKWWLPDDIVFVNELPHTATGKILKTELRKRFLNHALPNAGAAAE</sequence>
<dbReference type="GO" id="GO:0006631">
    <property type="term" value="P:fatty acid metabolic process"/>
    <property type="evidence" value="ECO:0007669"/>
    <property type="project" value="UniProtKB-KW"/>
</dbReference>
<dbReference type="Pfam" id="PF00501">
    <property type="entry name" value="AMP-binding"/>
    <property type="match status" value="1"/>
</dbReference>
<dbReference type="Gene3D" id="3.40.50.12780">
    <property type="entry name" value="N-terminal domain of ligase-like"/>
    <property type="match status" value="1"/>
</dbReference>
<evidence type="ECO:0000256" key="6">
    <source>
        <dbReference type="ARBA" id="ARBA00066616"/>
    </source>
</evidence>
<evidence type="ECO:0000256" key="7">
    <source>
        <dbReference type="ARBA" id="ARBA00067668"/>
    </source>
</evidence>
<evidence type="ECO:0000259" key="9">
    <source>
        <dbReference type="Pfam" id="PF13193"/>
    </source>
</evidence>
<gene>
    <name evidence="10" type="ORF">CHU95_08940</name>
</gene>
<dbReference type="EC" id="6.2.1.44" evidence="6"/>